<keyword evidence="3" id="KW-1185">Reference proteome</keyword>
<dbReference type="SUPFAM" id="SSF53850">
    <property type="entry name" value="Periplasmic binding protein-like II"/>
    <property type="match status" value="1"/>
</dbReference>
<reference evidence="2" key="2">
    <citation type="submission" date="2020-09" db="EMBL/GenBank/DDBJ databases">
        <authorList>
            <person name="Sun Q."/>
            <person name="Zhou Y."/>
        </authorList>
    </citation>
    <scope>NUCLEOTIDE SEQUENCE</scope>
    <source>
        <strain evidence="2">CGMCC 1.12987</strain>
    </source>
</reference>
<dbReference type="PROSITE" id="PS51257">
    <property type="entry name" value="PROKAR_LIPOPROTEIN"/>
    <property type="match status" value="1"/>
</dbReference>
<evidence type="ECO:0000256" key="1">
    <source>
        <dbReference type="SAM" id="SignalP"/>
    </source>
</evidence>
<feature type="signal peptide" evidence="1">
    <location>
        <begin position="1"/>
        <end position="27"/>
    </location>
</feature>
<reference evidence="2" key="1">
    <citation type="journal article" date="2014" name="Int. J. Syst. Evol. Microbiol.">
        <title>Complete genome sequence of Corynebacterium casei LMG S-19264T (=DSM 44701T), isolated from a smear-ripened cheese.</title>
        <authorList>
            <consortium name="US DOE Joint Genome Institute (JGI-PGF)"/>
            <person name="Walter F."/>
            <person name="Albersmeier A."/>
            <person name="Kalinowski J."/>
            <person name="Ruckert C."/>
        </authorList>
    </citation>
    <scope>NUCLEOTIDE SEQUENCE</scope>
    <source>
        <strain evidence="2">CGMCC 1.12987</strain>
    </source>
</reference>
<keyword evidence="1" id="KW-0732">Signal</keyword>
<dbReference type="PANTHER" id="PTHR43649:SF32">
    <property type="entry name" value="SUGAR BINDING SECRETED PROTEIN"/>
    <property type="match status" value="1"/>
</dbReference>
<dbReference type="RefSeq" id="WP_188531497.1">
    <property type="nucleotide sequence ID" value="NZ_BMGR01000008.1"/>
</dbReference>
<gene>
    <name evidence="2" type="primary">cebE</name>
    <name evidence="2" type="ORF">GCM10010916_26030</name>
</gene>
<organism evidence="2 3">
    <name type="scientific">Paenibacillus abyssi</name>
    <dbReference type="NCBI Taxonomy" id="1340531"/>
    <lineage>
        <taxon>Bacteria</taxon>
        <taxon>Bacillati</taxon>
        <taxon>Bacillota</taxon>
        <taxon>Bacilli</taxon>
        <taxon>Bacillales</taxon>
        <taxon>Paenibacillaceae</taxon>
        <taxon>Paenibacillus</taxon>
    </lineage>
</organism>
<dbReference type="InterPro" id="IPR050490">
    <property type="entry name" value="Bact_solute-bd_prot1"/>
</dbReference>
<sequence length="432" mass="48481">MNRGKWGKTLGALAAFCMLVSCSAAPAAKVASLDAPEVLELTVWLIPGTGLDELIAEYDERNPDVRITIHTAQYEDIHTNLQTAFAAGYGAPDVSLIELSYIERFKKLPAYFYNLNDFGAREVESNFLDWKWQQAQDPSRTFVFGLPTDIGPLAVAYRRDLFMQAGLPFGRDDVSDLFRVWDDYLVVGKIISERTGVKMFNNLKIFYRMMFSQLETQYFDRTTGKLILSENPDIRKAWDYAMEASQLGLSANIETYLPEWGDGLAEGKFAVMPAPAWMTGMIRNNAPEAAGKWDLARLHPDQHSNWGGSFLTLPKEGEHPEQAFRLIRYLTSPEQQLRMFADNGNFPSTPVAYTDASIRDKRDPYFNDAPVGDMFSQAAKNVKPVYEGPLSQVVATALDDVLQLVDNNQLPPGQGWAEALKRVDQALASYDK</sequence>
<dbReference type="AlphaFoldDB" id="A0A917D340"/>
<proteinExistence type="predicted"/>
<comment type="caution">
    <text evidence="2">The sequence shown here is derived from an EMBL/GenBank/DDBJ whole genome shotgun (WGS) entry which is preliminary data.</text>
</comment>
<name>A0A917D340_9BACL</name>
<dbReference type="Proteomes" id="UP000644756">
    <property type="component" value="Unassembled WGS sequence"/>
</dbReference>
<evidence type="ECO:0000313" key="3">
    <source>
        <dbReference type="Proteomes" id="UP000644756"/>
    </source>
</evidence>
<accession>A0A917D340</accession>
<dbReference type="EMBL" id="BMGR01000008">
    <property type="protein sequence ID" value="GGG07956.1"/>
    <property type="molecule type" value="Genomic_DNA"/>
</dbReference>
<dbReference type="InterPro" id="IPR006059">
    <property type="entry name" value="SBP"/>
</dbReference>
<protein>
    <submittedName>
        <fullName evidence="2">ABC transporter substrate-binding protein</fullName>
    </submittedName>
</protein>
<dbReference type="Gene3D" id="3.40.190.10">
    <property type="entry name" value="Periplasmic binding protein-like II"/>
    <property type="match status" value="1"/>
</dbReference>
<dbReference type="Pfam" id="PF13416">
    <property type="entry name" value="SBP_bac_8"/>
    <property type="match status" value="1"/>
</dbReference>
<evidence type="ECO:0000313" key="2">
    <source>
        <dbReference type="EMBL" id="GGG07956.1"/>
    </source>
</evidence>
<dbReference type="PANTHER" id="PTHR43649">
    <property type="entry name" value="ARABINOSE-BINDING PROTEIN-RELATED"/>
    <property type="match status" value="1"/>
</dbReference>
<feature type="chain" id="PRO_5037526103" evidence="1">
    <location>
        <begin position="28"/>
        <end position="432"/>
    </location>
</feature>